<organism evidence="2 3">
    <name type="scientific">Haemophilus parahaemolyticus</name>
    <dbReference type="NCBI Taxonomy" id="735"/>
    <lineage>
        <taxon>Bacteria</taxon>
        <taxon>Pseudomonadati</taxon>
        <taxon>Pseudomonadota</taxon>
        <taxon>Gammaproteobacteria</taxon>
        <taxon>Pasteurellales</taxon>
        <taxon>Pasteurellaceae</taxon>
        <taxon>Haemophilus</taxon>
    </lineage>
</organism>
<evidence type="ECO:0000256" key="1">
    <source>
        <dbReference type="SAM" id="MobiDB-lite"/>
    </source>
</evidence>
<reference evidence="2 3" key="1">
    <citation type="submission" date="2019-04" db="EMBL/GenBank/DDBJ databases">
        <title>Complete Genome and Methylome Analysis of Haemophilus haemolyticus NEB129.</title>
        <authorList>
            <person name="Fomenkov A."/>
            <person name="Roberts R.J."/>
            <person name="Anton B.P."/>
            <person name="Vincze T."/>
        </authorList>
    </citation>
    <scope>NUCLEOTIDE SEQUENCE [LARGE SCALE GENOMIC DNA]</scope>
    <source>
        <strain evidence="2 3">NEB129</strain>
    </source>
</reference>
<evidence type="ECO:0000313" key="3">
    <source>
        <dbReference type="Proteomes" id="UP000323974"/>
    </source>
</evidence>
<feature type="region of interest" description="Disordered" evidence="1">
    <location>
        <begin position="42"/>
        <end position="70"/>
    </location>
</feature>
<sequence length="126" mass="14371">MKTGFSAQSKRQYRRDFKILTLDSKTKKTILKNVVLENKKDAKNNNIKEQKTPTGVAWKPRKKPKFKVSKRGDKATLPMLKKILNNSRAFADSNTGRLGYRSPVSARIAAEHQYGARIPIKGRKNE</sequence>
<dbReference type="KEGG" id="hpaa:E5Q53_00675"/>
<proteinExistence type="predicted"/>
<gene>
    <name evidence="2" type="ORF">E5Q53_00675</name>
</gene>
<feature type="compositionally biased region" description="Basic residues" evidence="1">
    <location>
        <begin position="59"/>
        <end position="69"/>
    </location>
</feature>
<dbReference type="AlphaFoldDB" id="A0AAE6JPG7"/>
<accession>A0AAE6JPG7</accession>
<dbReference type="GeneID" id="78223595"/>
<dbReference type="InterPro" id="IPR006522">
    <property type="entry name" value="Phage_virion_morphogenesis"/>
</dbReference>
<dbReference type="RefSeq" id="WP_039863187.1">
    <property type="nucleotide sequence ID" value="NZ_CAUUCS010000052.1"/>
</dbReference>
<protein>
    <recommendedName>
        <fullName evidence="4">Phage virion morphogenesis protein</fullName>
    </recommendedName>
</protein>
<name>A0AAE6JPG7_HAEPH</name>
<feature type="compositionally biased region" description="Basic and acidic residues" evidence="1">
    <location>
        <begin position="42"/>
        <end position="51"/>
    </location>
</feature>
<evidence type="ECO:0008006" key="4">
    <source>
        <dbReference type="Google" id="ProtNLM"/>
    </source>
</evidence>
<dbReference type="Proteomes" id="UP000323974">
    <property type="component" value="Chromosome"/>
</dbReference>
<dbReference type="Pfam" id="PF05069">
    <property type="entry name" value="Phage_tail_S"/>
    <property type="match status" value="1"/>
</dbReference>
<evidence type="ECO:0000313" key="2">
    <source>
        <dbReference type="EMBL" id="QEN10090.1"/>
    </source>
</evidence>
<dbReference type="EMBL" id="CP038817">
    <property type="protein sequence ID" value="QEN10090.1"/>
    <property type="molecule type" value="Genomic_DNA"/>
</dbReference>